<evidence type="ECO:0000256" key="3">
    <source>
        <dbReference type="ARBA" id="ARBA00023002"/>
    </source>
</evidence>
<dbReference type="InterPro" id="IPR050097">
    <property type="entry name" value="Ferredoxin-NADP_redctase_2"/>
</dbReference>
<accession>A0A699YW77</accession>
<sequence length="78" mass="8356">LCIIGSGPAAHTAAIYAARAELKPLMFEGWMANGIAAGGQLTTTTDVENFPGFPEGQRECWANLLCWRRSFVLLASNA</sequence>
<gene>
    <name evidence="4" type="ORF">HaLaN_09951</name>
</gene>
<organism evidence="4 5">
    <name type="scientific">Haematococcus lacustris</name>
    <name type="common">Green alga</name>
    <name type="synonym">Haematococcus pluvialis</name>
    <dbReference type="NCBI Taxonomy" id="44745"/>
    <lineage>
        <taxon>Eukaryota</taxon>
        <taxon>Viridiplantae</taxon>
        <taxon>Chlorophyta</taxon>
        <taxon>core chlorophytes</taxon>
        <taxon>Chlorophyceae</taxon>
        <taxon>CS clade</taxon>
        <taxon>Chlamydomonadales</taxon>
        <taxon>Haematococcaceae</taxon>
        <taxon>Haematococcus</taxon>
    </lineage>
</organism>
<name>A0A699YW77_HAELA</name>
<proteinExistence type="inferred from homology"/>
<comment type="similarity">
    <text evidence="1">Belongs to the class-II pyridine nucleotide-disulfide oxidoreductase family.</text>
</comment>
<evidence type="ECO:0000256" key="2">
    <source>
        <dbReference type="ARBA" id="ARBA00022630"/>
    </source>
</evidence>
<protein>
    <submittedName>
        <fullName evidence="4">Thioredoxin reductase</fullName>
    </submittedName>
</protein>
<keyword evidence="3" id="KW-0560">Oxidoreductase</keyword>
<keyword evidence="5" id="KW-1185">Reference proteome</keyword>
<evidence type="ECO:0000313" key="4">
    <source>
        <dbReference type="EMBL" id="GFH13980.1"/>
    </source>
</evidence>
<dbReference type="GO" id="GO:0097237">
    <property type="term" value="P:cellular response to toxic substance"/>
    <property type="evidence" value="ECO:0007669"/>
    <property type="project" value="UniProtKB-ARBA"/>
</dbReference>
<reference evidence="4 5" key="1">
    <citation type="submission" date="2020-02" db="EMBL/GenBank/DDBJ databases">
        <title>Draft genome sequence of Haematococcus lacustris strain NIES-144.</title>
        <authorList>
            <person name="Morimoto D."/>
            <person name="Nakagawa S."/>
            <person name="Yoshida T."/>
            <person name="Sawayama S."/>
        </authorList>
    </citation>
    <scope>NUCLEOTIDE SEQUENCE [LARGE SCALE GENOMIC DNA]</scope>
    <source>
        <strain evidence="4 5">NIES-144</strain>
    </source>
</reference>
<dbReference type="AlphaFoldDB" id="A0A699YW77"/>
<dbReference type="InterPro" id="IPR036188">
    <property type="entry name" value="FAD/NAD-bd_sf"/>
</dbReference>
<dbReference type="SUPFAM" id="SSF51905">
    <property type="entry name" value="FAD/NAD(P)-binding domain"/>
    <property type="match status" value="1"/>
</dbReference>
<dbReference type="PANTHER" id="PTHR48105">
    <property type="entry name" value="THIOREDOXIN REDUCTASE 1-RELATED-RELATED"/>
    <property type="match status" value="1"/>
</dbReference>
<feature type="non-terminal residue" evidence="4">
    <location>
        <position position="1"/>
    </location>
</feature>
<dbReference type="GO" id="GO:0016491">
    <property type="term" value="F:oxidoreductase activity"/>
    <property type="evidence" value="ECO:0007669"/>
    <property type="project" value="UniProtKB-KW"/>
</dbReference>
<evidence type="ECO:0000256" key="1">
    <source>
        <dbReference type="ARBA" id="ARBA00009333"/>
    </source>
</evidence>
<comment type="caution">
    <text evidence="4">The sequence shown here is derived from an EMBL/GenBank/DDBJ whole genome shotgun (WGS) entry which is preliminary data.</text>
</comment>
<dbReference type="Proteomes" id="UP000485058">
    <property type="component" value="Unassembled WGS sequence"/>
</dbReference>
<evidence type="ECO:0000313" key="5">
    <source>
        <dbReference type="Proteomes" id="UP000485058"/>
    </source>
</evidence>
<keyword evidence="2" id="KW-0285">Flavoprotein</keyword>
<dbReference type="EMBL" id="BLLF01000673">
    <property type="protein sequence ID" value="GFH13980.1"/>
    <property type="molecule type" value="Genomic_DNA"/>
</dbReference>
<dbReference type="Gene3D" id="3.50.50.60">
    <property type="entry name" value="FAD/NAD(P)-binding domain"/>
    <property type="match status" value="1"/>
</dbReference>